<dbReference type="EMBL" id="AGSI01000008">
    <property type="protein sequence ID" value="EIE23199.1"/>
    <property type="molecule type" value="Genomic_DNA"/>
</dbReference>
<dbReference type="KEGG" id="csl:COCSUDRAFT_47541"/>
<proteinExistence type="predicted"/>
<feature type="region of interest" description="Disordered" evidence="1">
    <location>
        <begin position="263"/>
        <end position="296"/>
    </location>
</feature>
<keyword evidence="4" id="KW-1185">Reference proteome</keyword>
<dbReference type="RefSeq" id="XP_005647743.1">
    <property type="nucleotide sequence ID" value="XM_005647686.1"/>
</dbReference>
<dbReference type="Proteomes" id="UP000007264">
    <property type="component" value="Unassembled WGS sequence"/>
</dbReference>
<accession>I0YXT0</accession>
<organism evidence="3 4">
    <name type="scientific">Coccomyxa subellipsoidea (strain C-169)</name>
    <name type="common">Green microalga</name>
    <dbReference type="NCBI Taxonomy" id="574566"/>
    <lineage>
        <taxon>Eukaryota</taxon>
        <taxon>Viridiplantae</taxon>
        <taxon>Chlorophyta</taxon>
        <taxon>core chlorophytes</taxon>
        <taxon>Trebouxiophyceae</taxon>
        <taxon>Trebouxiophyceae incertae sedis</taxon>
        <taxon>Coccomyxaceae</taxon>
        <taxon>Coccomyxa</taxon>
        <taxon>Coccomyxa subellipsoidea</taxon>
    </lineage>
</organism>
<evidence type="ECO:0000313" key="3">
    <source>
        <dbReference type="EMBL" id="EIE23199.1"/>
    </source>
</evidence>
<evidence type="ECO:0000256" key="2">
    <source>
        <dbReference type="SAM" id="Phobius"/>
    </source>
</evidence>
<protein>
    <submittedName>
        <fullName evidence="3">Uncharacterized protein</fullName>
    </submittedName>
</protein>
<name>I0YXT0_COCSC</name>
<sequence length="309" mass="33272">MGGRSSKQTLTAYDADEEEAPGRGCCGCFAKGVLSTFIAICLLAVTGLSVAALIKGKDDFWTIYDSNGATPEYRIQTGWLSYHIGGDNAAVQTLKDLSFPVWVLGIASAGALGVTAILAILYLCITIFGSAGRHIRIVAIPVGLLLGGVLAAFYIMAALAVRQLSYDTIKDGVLIRPHYGWCFGMGSALLWLITGFFSCCIPPRRSKEYVKQPSPRNSQTGNPIYRVRTFSNAGSADVENEEPLTGKQPGVLNVEAPSAEVYPEAQPSSSKSWFGKLSKGKSPLAKQDAREDYRDRSAEIAKRYGEKNV</sequence>
<feature type="transmembrane region" description="Helical" evidence="2">
    <location>
        <begin position="178"/>
        <end position="201"/>
    </location>
</feature>
<keyword evidence="2" id="KW-0812">Transmembrane</keyword>
<dbReference type="OrthoDB" id="10327387at2759"/>
<dbReference type="AlphaFoldDB" id="I0YXT0"/>
<reference evidence="3 4" key="1">
    <citation type="journal article" date="2012" name="Genome Biol.">
        <title>The genome of the polar eukaryotic microalga coccomyxa subellipsoidea reveals traits of cold adaptation.</title>
        <authorList>
            <person name="Blanc G."/>
            <person name="Agarkova I."/>
            <person name="Grimwood J."/>
            <person name="Kuo A."/>
            <person name="Brueggeman A."/>
            <person name="Dunigan D."/>
            <person name="Gurnon J."/>
            <person name="Ladunga I."/>
            <person name="Lindquist E."/>
            <person name="Lucas S."/>
            <person name="Pangilinan J."/>
            <person name="Proschold T."/>
            <person name="Salamov A."/>
            <person name="Schmutz J."/>
            <person name="Weeks D."/>
            <person name="Yamada T."/>
            <person name="Claverie J.M."/>
            <person name="Grigoriev I."/>
            <person name="Van Etten J."/>
            <person name="Lomsadze A."/>
            <person name="Borodovsky M."/>
        </authorList>
    </citation>
    <scope>NUCLEOTIDE SEQUENCE [LARGE SCALE GENOMIC DNA]</scope>
    <source>
        <strain evidence="3 4">C-169</strain>
    </source>
</reference>
<feature type="compositionally biased region" description="Basic and acidic residues" evidence="1">
    <location>
        <begin position="287"/>
        <end position="296"/>
    </location>
</feature>
<feature type="transmembrane region" description="Helical" evidence="2">
    <location>
        <begin position="137"/>
        <end position="158"/>
    </location>
</feature>
<comment type="caution">
    <text evidence="3">The sequence shown here is derived from an EMBL/GenBank/DDBJ whole genome shotgun (WGS) entry which is preliminary data.</text>
</comment>
<feature type="compositionally biased region" description="Polar residues" evidence="1">
    <location>
        <begin position="1"/>
        <end position="11"/>
    </location>
</feature>
<evidence type="ECO:0000313" key="4">
    <source>
        <dbReference type="Proteomes" id="UP000007264"/>
    </source>
</evidence>
<dbReference type="GeneID" id="17041187"/>
<keyword evidence="2" id="KW-0472">Membrane</keyword>
<feature type="region of interest" description="Disordered" evidence="1">
    <location>
        <begin position="1"/>
        <end position="20"/>
    </location>
</feature>
<gene>
    <name evidence="3" type="ORF">COCSUDRAFT_47541</name>
</gene>
<evidence type="ECO:0000256" key="1">
    <source>
        <dbReference type="SAM" id="MobiDB-lite"/>
    </source>
</evidence>
<feature type="transmembrane region" description="Helical" evidence="2">
    <location>
        <begin position="33"/>
        <end position="54"/>
    </location>
</feature>
<feature type="transmembrane region" description="Helical" evidence="2">
    <location>
        <begin position="101"/>
        <end position="125"/>
    </location>
</feature>
<keyword evidence="2" id="KW-1133">Transmembrane helix</keyword>